<dbReference type="Gene3D" id="3.20.20.70">
    <property type="entry name" value="Aldolase class I"/>
    <property type="match status" value="1"/>
</dbReference>
<dbReference type="InterPro" id="IPR023867">
    <property type="entry name" value="Sulphatase_maturase_rSAM"/>
</dbReference>
<evidence type="ECO:0000259" key="8">
    <source>
        <dbReference type="PROSITE" id="PS51918"/>
    </source>
</evidence>
<dbReference type="Proteomes" id="UP001064933">
    <property type="component" value="Chromosome"/>
</dbReference>
<evidence type="ECO:0000256" key="3">
    <source>
        <dbReference type="ARBA" id="ARBA00022691"/>
    </source>
</evidence>
<dbReference type="SFLD" id="SFLDG01072">
    <property type="entry name" value="dehydrogenase_like"/>
    <property type="match status" value="1"/>
</dbReference>
<dbReference type="Pfam" id="PF13186">
    <property type="entry name" value="SPASM"/>
    <property type="match status" value="1"/>
</dbReference>
<comment type="similarity">
    <text evidence="7">Belongs to the radical SAM superfamily. Anaerobic sulfatase-maturating enzyme family.</text>
</comment>
<keyword evidence="3" id="KW-0949">S-adenosyl-L-methionine</keyword>
<comment type="cofactor">
    <cofactor evidence="1">
        <name>[4Fe-4S] cluster</name>
        <dbReference type="ChEBI" id="CHEBI:49883"/>
    </cofactor>
</comment>
<evidence type="ECO:0000256" key="6">
    <source>
        <dbReference type="ARBA" id="ARBA00023014"/>
    </source>
</evidence>
<feature type="domain" description="Radical SAM core" evidence="8">
    <location>
        <begin position="149"/>
        <end position="375"/>
    </location>
</feature>
<dbReference type="InterPro" id="IPR058240">
    <property type="entry name" value="rSAM_sf"/>
</dbReference>
<accession>A0ABY6ATW0</accession>
<dbReference type="PANTHER" id="PTHR43273:SF3">
    <property type="entry name" value="ANAEROBIC SULFATASE-MATURATING ENZYME HOMOLOG ASLB-RELATED"/>
    <property type="match status" value="1"/>
</dbReference>
<dbReference type="InterPro" id="IPR000385">
    <property type="entry name" value="MoaA_NifB_PqqE_Fe-S-bd_CS"/>
</dbReference>
<evidence type="ECO:0000256" key="7">
    <source>
        <dbReference type="ARBA" id="ARBA00023601"/>
    </source>
</evidence>
<dbReference type="PROSITE" id="PS51918">
    <property type="entry name" value="RADICAL_SAM"/>
    <property type="match status" value="1"/>
</dbReference>
<sequence>MNASVSRVEWRTSSGAARAWLATLDHPLTADLLTRLDRFESLVGTAVAACPLVLPADESSLVAWTPRAWGLKAGGWCRLFLERWRTAPQALQPAIQACLLRAWRPFGGLITCPLSDLFWPDEIDQLTAARQDMGEIEVTRLNLRAGTKSVYRGYLCVILKVTRLCNLRCTYCHDWSDAPQDHSQFHLILRAVGQALQLGKGTVDFVLHGGEPLMLGRRGMLRLLAIQAHLAQGGQTVHNHLQTNGTLLDAAWLDVLETFGIRASVSIDGPREVHDRSRPDALGRGTFDRAMHGLELLRSRHLLSGVLMVVTAEVLARGADALHASLQALGLLDVGLIPQRPAAGETGGIAHAAFVRFLVDFEHSARAASAAGQTRVHLRELDAVQQLVSGKPSGFCELGGNCVGAFISIEADGRVSHCDKYTGDATYVYGNLFETDLGDLLRSERAQSIARRADAGLTRLRACRHFALCQGGCPHERYLQPSGEQGTCCGMGPLFDLFEAPALRPLAAVVAGAPT</sequence>
<evidence type="ECO:0000256" key="1">
    <source>
        <dbReference type="ARBA" id="ARBA00001966"/>
    </source>
</evidence>
<dbReference type="PROSITE" id="PS01305">
    <property type="entry name" value="MOAA_NIFB_PQQE"/>
    <property type="match status" value="1"/>
</dbReference>
<evidence type="ECO:0000256" key="5">
    <source>
        <dbReference type="ARBA" id="ARBA00023004"/>
    </source>
</evidence>
<evidence type="ECO:0000256" key="4">
    <source>
        <dbReference type="ARBA" id="ARBA00022723"/>
    </source>
</evidence>
<dbReference type="EMBL" id="CP104562">
    <property type="protein sequence ID" value="UXH76373.1"/>
    <property type="molecule type" value="Genomic_DNA"/>
</dbReference>
<proteinExistence type="inferred from homology"/>
<dbReference type="SFLD" id="SFLDG01067">
    <property type="entry name" value="SPASM/twitch_domain_containing"/>
    <property type="match status" value="1"/>
</dbReference>
<dbReference type="PANTHER" id="PTHR43273">
    <property type="entry name" value="ANAEROBIC SULFATASE-MATURATING ENZYME HOMOLOG ASLB-RELATED"/>
    <property type="match status" value="1"/>
</dbReference>
<dbReference type="SFLD" id="SFLDG01386">
    <property type="entry name" value="main_SPASM_domain-containing"/>
    <property type="match status" value="1"/>
</dbReference>
<organism evidence="9 10">
    <name type="scientific">Roseateles amylovorans</name>
    <dbReference type="NCBI Taxonomy" id="2978473"/>
    <lineage>
        <taxon>Bacteria</taxon>
        <taxon>Pseudomonadati</taxon>
        <taxon>Pseudomonadota</taxon>
        <taxon>Betaproteobacteria</taxon>
        <taxon>Burkholderiales</taxon>
        <taxon>Sphaerotilaceae</taxon>
        <taxon>Roseateles</taxon>
    </lineage>
</organism>
<evidence type="ECO:0000313" key="9">
    <source>
        <dbReference type="EMBL" id="UXH76373.1"/>
    </source>
</evidence>
<keyword evidence="2" id="KW-0004">4Fe-4S</keyword>
<keyword evidence="5" id="KW-0408">Iron</keyword>
<dbReference type="Pfam" id="PF04055">
    <property type="entry name" value="Radical_SAM"/>
    <property type="match status" value="1"/>
</dbReference>
<dbReference type="CDD" id="cd01335">
    <property type="entry name" value="Radical_SAM"/>
    <property type="match status" value="1"/>
</dbReference>
<dbReference type="InterPro" id="IPR013785">
    <property type="entry name" value="Aldolase_TIM"/>
</dbReference>
<keyword evidence="6" id="KW-0411">Iron-sulfur</keyword>
<evidence type="ECO:0000256" key="2">
    <source>
        <dbReference type="ARBA" id="ARBA00022485"/>
    </source>
</evidence>
<protein>
    <submittedName>
        <fullName evidence="9">Radical SAM protein</fullName>
    </submittedName>
</protein>
<name>A0ABY6ATW0_9BURK</name>
<dbReference type="InterPro" id="IPR023885">
    <property type="entry name" value="4Fe4S-binding_SPASM_dom"/>
</dbReference>
<evidence type="ECO:0000313" key="10">
    <source>
        <dbReference type="Proteomes" id="UP001064933"/>
    </source>
</evidence>
<dbReference type="InterPro" id="IPR007197">
    <property type="entry name" value="rSAM"/>
</dbReference>
<dbReference type="NCBIfam" id="TIGR04085">
    <property type="entry name" value="rSAM_more_4Fe4S"/>
    <property type="match status" value="1"/>
</dbReference>
<gene>
    <name evidence="9" type="ORF">N4261_15035</name>
</gene>
<dbReference type="SFLD" id="SFLDS00029">
    <property type="entry name" value="Radical_SAM"/>
    <property type="match status" value="1"/>
</dbReference>
<keyword evidence="4" id="KW-0479">Metal-binding</keyword>
<dbReference type="RefSeq" id="WP_261756104.1">
    <property type="nucleotide sequence ID" value="NZ_CP104562.2"/>
</dbReference>
<dbReference type="SUPFAM" id="SSF102114">
    <property type="entry name" value="Radical SAM enzymes"/>
    <property type="match status" value="1"/>
</dbReference>
<keyword evidence="10" id="KW-1185">Reference proteome</keyword>
<reference evidence="9" key="1">
    <citation type="submission" date="2022-10" db="EMBL/GenBank/DDBJ databases">
        <title>Characterization and whole genome sequencing of a new Roseateles species, isolated from fresh water.</title>
        <authorList>
            <person name="Guliayeva D.Y."/>
            <person name="Akhremchuk A.E."/>
            <person name="Sikolenko M.A."/>
            <person name="Valentovich L.N."/>
            <person name="Sidarenka A.V."/>
        </authorList>
    </citation>
    <scope>NUCLEOTIDE SEQUENCE</scope>
    <source>
        <strain evidence="9">BIM B-1768</strain>
    </source>
</reference>